<comment type="caution">
    <text evidence="5">The sequence shown here is derived from an EMBL/GenBank/DDBJ whole genome shotgun (WGS) entry which is preliminary data.</text>
</comment>
<evidence type="ECO:0000313" key="3">
    <source>
        <dbReference type="EMBL" id="KAA0147349.1"/>
    </source>
</evidence>
<evidence type="ECO:0000313" key="9">
    <source>
        <dbReference type="Proteomes" id="UP000324907"/>
    </source>
</evidence>
<evidence type="ECO:0000313" key="5">
    <source>
        <dbReference type="EMBL" id="KAA0167015.1"/>
    </source>
</evidence>
<reference evidence="7 8" key="1">
    <citation type="submission" date="2019-07" db="EMBL/GenBank/DDBJ databases">
        <title>Genomes of Cafeteria roenbergensis.</title>
        <authorList>
            <person name="Fischer M.G."/>
            <person name="Hackl T."/>
            <person name="Roman M."/>
        </authorList>
    </citation>
    <scope>NUCLEOTIDE SEQUENCE [LARGE SCALE GENOMIC DNA]</scope>
    <source>
        <strain evidence="3 8">BVI</strain>
        <strain evidence="4 10">Cflag</strain>
        <strain evidence="6 7">E4-10P</strain>
        <strain evidence="5 9">RCC970-E3</strain>
    </source>
</reference>
<dbReference type="EMBL" id="VLTM01000092">
    <property type="protein sequence ID" value="KAA0154591.1"/>
    <property type="molecule type" value="Genomic_DNA"/>
</dbReference>
<name>A0A5A8DNL6_CAFRO</name>
<evidence type="ECO:0000256" key="1">
    <source>
        <dbReference type="ARBA" id="ARBA00007191"/>
    </source>
</evidence>
<gene>
    <name evidence="6" type="ORF">FNF27_01530</name>
    <name evidence="5" type="ORF">FNF28_02938</name>
    <name evidence="3" type="ORF">FNF29_07417</name>
    <name evidence="4" type="ORF">FNF31_06246</name>
</gene>
<evidence type="ECO:0000313" key="4">
    <source>
        <dbReference type="EMBL" id="KAA0154591.1"/>
    </source>
</evidence>
<proteinExistence type="inferred from homology"/>
<dbReference type="OrthoDB" id="10370783at2759"/>
<comment type="similarity">
    <text evidence="1">Belongs to the GAMAD family.</text>
</comment>
<dbReference type="SUPFAM" id="SSF103196">
    <property type="entry name" value="Roadblock/LC7 domain"/>
    <property type="match status" value="1"/>
</dbReference>
<dbReference type="AlphaFoldDB" id="A0A5A8DNL6"/>
<dbReference type="Gene3D" id="3.30.450.30">
    <property type="entry name" value="Dynein light chain 2a, cytoplasmic"/>
    <property type="match status" value="1"/>
</dbReference>
<dbReference type="SMART" id="SM00960">
    <property type="entry name" value="Robl_LC7"/>
    <property type="match status" value="1"/>
</dbReference>
<dbReference type="Proteomes" id="UP000322899">
    <property type="component" value="Unassembled WGS sequence"/>
</dbReference>
<dbReference type="PANTHER" id="PTHR10779">
    <property type="entry name" value="DYNEIN LIGHT CHAIN ROADBLOCK"/>
    <property type="match status" value="1"/>
</dbReference>
<evidence type="ECO:0000259" key="2">
    <source>
        <dbReference type="SMART" id="SM00960"/>
    </source>
</evidence>
<dbReference type="InterPro" id="IPR004942">
    <property type="entry name" value="Roadblock/LAMTOR2_dom"/>
</dbReference>
<dbReference type="EMBL" id="VLTN01000068">
    <property type="protein sequence ID" value="KAA0147349.1"/>
    <property type="molecule type" value="Genomic_DNA"/>
</dbReference>
<dbReference type="Proteomes" id="UP000324907">
    <property type="component" value="Unassembled WGS sequence"/>
</dbReference>
<organism evidence="5 9">
    <name type="scientific">Cafeteria roenbergensis</name>
    <name type="common">Marine flagellate</name>
    <dbReference type="NCBI Taxonomy" id="33653"/>
    <lineage>
        <taxon>Eukaryota</taxon>
        <taxon>Sar</taxon>
        <taxon>Stramenopiles</taxon>
        <taxon>Bigyra</taxon>
        <taxon>Opalozoa</taxon>
        <taxon>Bicosoecida</taxon>
        <taxon>Cafeteriaceae</taxon>
        <taxon>Cafeteria</taxon>
    </lineage>
</organism>
<keyword evidence="8" id="KW-1185">Reference proteome</keyword>
<accession>A0A5A8DNL6</accession>
<dbReference type="Proteomes" id="UP000323011">
    <property type="component" value="Unassembled WGS sequence"/>
</dbReference>
<feature type="domain" description="Roadblock/LAMTOR2" evidence="2">
    <location>
        <begin position="23"/>
        <end position="129"/>
    </location>
</feature>
<dbReference type="EMBL" id="VLTL01000036">
    <property type="protein sequence ID" value="KAA0167015.1"/>
    <property type="molecule type" value="Genomic_DNA"/>
</dbReference>
<evidence type="ECO:0000313" key="6">
    <source>
        <dbReference type="EMBL" id="KAA0177201.1"/>
    </source>
</evidence>
<evidence type="ECO:0000313" key="7">
    <source>
        <dbReference type="Proteomes" id="UP000322899"/>
    </source>
</evidence>
<dbReference type="EMBL" id="VLTO01000005">
    <property type="protein sequence ID" value="KAA0177201.1"/>
    <property type="molecule type" value="Genomic_DNA"/>
</dbReference>
<protein>
    <recommendedName>
        <fullName evidence="2">Roadblock/LAMTOR2 domain-containing protein</fullName>
    </recommendedName>
</protein>
<evidence type="ECO:0000313" key="8">
    <source>
        <dbReference type="Proteomes" id="UP000323011"/>
    </source>
</evidence>
<sequence>MAAAKRAAAAAAAAGDEEGPQDIETTIRELQVRPGFEGYFLFNDLGIPIKWSSSGFGENSASSGVIIPREVTHFAALMADLSAKSQDTCDHLFADKDRDDTRLRCIRLRTRKREIIVAPGDGCTLVVLQAAASFTDASAEADEAEDE</sequence>
<dbReference type="Proteomes" id="UP000325113">
    <property type="component" value="Unassembled WGS sequence"/>
</dbReference>
<evidence type="ECO:0000313" key="10">
    <source>
        <dbReference type="Proteomes" id="UP000325113"/>
    </source>
</evidence>